<dbReference type="Gene3D" id="3.30.450.40">
    <property type="match status" value="1"/>
</dbReference>
<dbReference type="InterPro" id="IPR036390">
    <property type="entry name" value="WH_DNA-bd_sf"/>
</dbReference>
<keyword evidence="1" id="KW-0805">Transcription regulation</keyword>
<dbReference type="Gene3D" id="1.10.10.10">
    <property type="entry name" value="Winged helix-like DNA-binding domain superfamily/Winged helix DNA-binding domain"/>
    <property type="match status" value="1"/>
</dbReference>
<dbReference type="GO" id="GO:0003700">
    <property type="term" value="F:DNA-binding transcription factor activity"/>
    <property type="evidence" value="ECO:0007669"/>
    <property type="project" value="TreeGrafter"/>
</dbReference>
<proteinExistence type="predicted"/>
<dbReference type="Pfam" id="PF01614">
    <property type="entry name" value="IclR_C"/>
    <property type="match status" value="1"/>
</dbReference>
<protein>
    <submittedName>
        <fullName evidence="6">IclR family transcriptional regulator</fullName>
    </submittedName>
</protein>
<evidence type="ECO:0000313" key="6">
    <source>
        <dbReference type="EMBL" id="TVU71361.1"/>
    </source>
</evidence>
<organism evidence="6 7">
    <name type="scientific">Cobetia crustatorum</name>
    <dbReference type="NCBI Taxonomy" id="553385"/>
    <lineage>
        <taxon>Bacteria</taxon>
        <taxon>Pseudomonadati</taxon>
        <taxon>Pseudomonadota</taxon>
        <taxon>Gammaproteobacteria</taxon>
        <taxon>Oceanospirillales</taxon>
        <taxon>Halomonadaceae</taxon>
        <taxon>Cobetia</taxon>
    </lineage>
</organism>
<dbReference type="PANTHER" id="PTHR30136">
    <property type="entry name" value="HELIX-TURN-HELIX TRANSCRIPTIONAL REGULATOR, ICLR FAMILY"/>
    <property type="match status" value="1"/>
</dbReference>
<dbReference type="SUPFAM" id="SSF55781">
    <property type="entry name" value="GAF domain-like"/>
    <property type="match status" value="1"/>
</dbReference>
<keyword evidence="2" id="KW-0238">DNA-binding</keyword>
<evidence type="ECO:0000256" key="3">
    <source>
        <dbReference type="ARBA" id="ARBA00023163"/>
    </source>
</evidence>
<evidence type="ECO:0000313" key="7">
    <source>
        <dbReference type="Proteomes" id="UP000319941"/>
    </source>
</evidence>
<dbReference type="InterPro" id="IPR050707">
    <property type="entry name" value="HTH_MetabolicPath_Reg"/>
</dbReference>
<dbReference type="GO" id="GO:0003677">
    <property type="term" value="F:DNA binding"/>
    <property type="evidence" value="ECO:0007669"/>
    <property type="project" value="UniProtKB-KW"/>
</dbReference>
<dbReference type="PROSITE" id="PS51078">
    <property type="entry name" value="ICLR_ED"/>
    <property type="match status" value="1"/>
</dbReference>
<dbReference type="InterPro" id="IPR036388">
    <property type="entry name" value="WH-like_DNA-bd_sf"/>
</dbReference>
<evidence type="ECO:0000256" key="2">
    <source>
        <dbReference type="ARBA" id="ARBA00023125"/>
    </source>
</evidence>
<dbReference type="GO" id="GO:0045892">
    <property type="term" value="P:negative regulation of DNA-templated transcription"/>
    <property type="evidence" value="ECO:0007669"/>
    <property type="project" value="TreeGrafter"/>
</dbReference>
<dbReference type="PROSITE" id="PS51077">
    <property type="entry name" value="HTH_ICLR"/>
    <property type="match status" value="1"/>
</dbReference>
<dbReference type="PANTHER" id="PTHR30136:SF35">
    <property type="entry name" value="HTH-TYPE TRANSCRIPTIONAL REGULATOR RV1719"/>
    <property type="match status" value="1"/>
</dbReference>
<sequence>MRYTVPFGGFIRQVVSLLRRCVLTTREGGGVQVVARVAAILKSLEGNERGMSLGEIAQRSELPRSTVKRLVDALAQEDLLEIHGHGGIRLGSALMRLARHSQLDITTHAKSFLEALSVTTEETVVLCSLSGNELLILHSVLSPQPLRVSPMAGNFLSLHATSSGKVLLAHLQDEQVKHLLGTPLTAYTDKTANMPALLEQLAEIRRCGFAYDAGEHTRGVAAIAMGLETSQGHYAISVLGPEWRITSRHAEIKTALGQTRDEMLKTFRSLE</sequence>
<dbReference type="EMBL" id="VNFH01000004">
    <property type="protein sequence ID" value="TVU71361.1"/>
    <property type="molecule type" value="Genomic_DNA"/>
</dbReference>
<comment type="caution">
    <text evidence="6">The sequence shown here is derived from an EMBL/GenBank/DDBJ whole genome shotgun (WGS) entry which is preliminary data.</text>
</comment>
<dbReference type="Pfam" id="PF09339">
    <property type="entry name" value="HTH_IclR"/>
    <property type="match status" value="1"/>
</dbReference>
<dbReference type="InterPro" id="IPR014757">
    <property type="entry name" value="Tscrpt_reg_IclR_C"/>
</dbReference>
<feature type="domain" description="HTH iclR-type" evidence="4">
    <location>
        <begin position="31"/>
        <end position="92"/>
    </location>
</feature>
<keyword evidence="3" id="KW-0804">Transcription</keyword>
<dbReference type="Proteomes" id="UP000319941">
    <property type="component" value="Unassembled WGS sequence"/>
</dbReference>
<evidence type="ECO:0000256" key="1">
    <source>
        <dbReference type="ARBA" id="ARBA00023015"/>
    </source>
</evidence>
<keyword evidence="7" id="KW-1185">Reference proteome</keyword>
<feature type="domain" description="IclR-ED" evidence="5">
    <location>
        <begin position="86"/>
        <end position="271"/>
    </location>
</feature>
<gene>
    <name evidence="6" type="ORF">FQP86_07565</name>
</gene>
<dbReference type="SMART" id="SM00346">
    <property type="entry name" value="HTH_ICLR"/>
    <property type="match status" value="1"/>
</dbReference>
<name>A0A558HQL6_9GAMM</name>
<accession>A0A558HQL6</accession>
<dbReference type="SUPFAM" id="SSF46785">
    <property type="entry name" value="Winged helix' DNA-binding domain"/>
    <property type="match status" value="1"/>
</dbReference>
<dbReference type="InterPro" id="IPR005471">
    <property type="entry name" value="Tscrpt_reg_IclR_N"/>
</dbReference>
<dbReference type="OrthoDB" id="9807558at2"/>
<dbReference type="AlphaFoldDB" id="A0A558HQL6"/>
<dbReference type="InterPro" id="IPR029016">
    <property type="entry name" value="GAF-like_dom_sf"/>
</dbReference>
<evidence type="ECO:0000259" key="4">
    <source>
        <dbReference type="PROSITE" id="PS51077"/>
    </source>
</evidence>
<reference evidence="6 7" key="1">
    <citation type="submission" date="2019-07" db="EMBL/GenBank/DDBJ databases">
        <title>Diversity of Bacteria from Kongsfjorden, Arctic.</title>
        <authorList>
            <person name="Yu Y."/>
        </authorList>
    </citation>
    <scope>NUCLEOTIDE SEQUENCE [LARGE SCALE GENOMIC DNA]</scope>
    <source>
        <strain evidence="6 7">SM1923</strain>
    </source>
</reference>
<evidence type="ECO:0000259" key="5">
    <source>
        <dbReference type="PROSITE" id="PS51078"/>
    </source>
</evidence>